<name>A0AA40KYL1_9HYME</name>
<keyword evidence="3" id="KW-1185">Reference proteome</keyword>
<accession>A0AA40KYL1</accession>
<feature type="region of interest" description="Disordered" evidence="1">
    <location>
        <begin position="225"/>
        <end position="292"/>
    </location>
</feature>
<sequence length="292" mass="33602">MVSRKSLLSGGNFFRRKKDAYKSIAYFKGTTNCNERKREMEFIYKVLGRDNSLKLSHSSEMNRQSWLDKLRLIKQPSNRRALYIVISQRCSNDGGKSWKTKAPDNIYVWIVGYFSLIKTFLDYLIIDILAVIDVIWYQVSYQLDLGTLTNGLLGELFPTEAKSIAEVIIMIFNDIFGFICVKIVPSYVLSSCLAWGEEGGRWDEMNGDEVVNAGHDEKRNVGVVNAGHKEERIEREGTEGEGTEREETEGESCEAERTEERGRNKQEKERRTDGQRIEEEVTEGNIKRRNNT</sequence>
<dbReference type="Gene3D" id="1.20.1250.20">
    <property type="entry name" value="MFS general substrate transporter like domains"/>
    <property type="match status" value="1"/>
</dbReference>
<evidence type="ECO:0000313" key="3">
    <source>
        <dbReference type="Proteomes" id="UP001177670"/>
    </source>
</evidence>
<gene>
    <name evidence="2" type="ORF">K0M31_001913</name>
</gene>
<dbReference type="InterPro" id="IPR036259">
    <property type="entry name" value="MFS_trans_sf"/>
</dbReference>
<evidence type="ECO:0008006" key="4">
    <source>
        <dbReference type="Google" id="ProtNLM"/>
    </source>
</evidence>
<evidence type="ECO:0000256" key="1">
    <source>
        <dbReference type="SAM" id="MobiDB-lite"/>
    </source>
</evidence>
<comment type="caution">
    <text evidence="2">The sequence shown here is derived from an EMBL/GenBank/DDBJ whole genome shotgun (WGS) entry which is preliminary data.</text>
</comment>
<dbReference type="Proteomes" id="UP001177670">
    <property type="component" value="Unassembled WGS sequence"/>
</dbReference>
<evidence type="ECO:0000313" key="2">
    <source>
        <dbReference type="EMBL" id="KAK1137402.1"/>
    </source>
</evidence>
<proteinExistence type="predicted"/>
<dbReference type="AlphaFoldDB" id="A0AA40KYL1"/>
<reference evidence="2" key="1">
    <citation type="submission" date="2021-10" db="EMBL/GenBank/DDBJ databases">
        <title>Melipona bicolor Genome sequencing and assembly.</title>
        <authorList>
            <person name="Araujo N.S."/>
            <person name="Arias M.C."/>
        </authorList>
    </citation>
    <scope>NUCLEOTIDE SEQUENCE</scope>
    <source>
        <strain evidence="2">USP_2M_L1-L4_2017</strain>
        <tissue evidence="2">Whole body</tissue>
    </source>
</reference>
<feature type="compositionally biased region" description="Basic and acidic residues" evidence="1">
    <location>
        <begin position="227"/>
        <end position="245"/>
    </location>
</feature>
<dbReference type="EMBL" id="JAHYIQ010000001">
    <property type="protein sequence ID" value="KAK1137402.1"/>
    <property type="molecule type" value="Genomic_DNA"/>
</dbReference>
<organism evidence="2 3">
    <name type="scientific">Melipona bicolor</name>
    <dbReference type="NCBI Taxonomy" id="60889"/>
    <lineage>
        <taxon>Eukaryota</taxon>
        <taxon>Metazoa</taxon>
        <taxon>Ecdysozoa</taxon>
        <taxon>Arthropoda</taxon>
        <taxon>Hexapoda</taxon>
        <taxon>Insecta</taxon>
        <taxon>Pterygota</taxon>
        <taxon>Neoptera</taxon>
        <taxon>Endopterygota</taxon>
        <taxon>Hymenoptera</taxon>
        <taxon>Apocrita</taxon>
        <taxon>Aculeata</taxon>
        <taxon>Apoidea</taxon>
        <taxon>Anthophila</taxon>
        <taxon>Apidae</taxon>
        <taxon>Melipona</taxon>
    </lineage>
</organism>
<protein>
    <recommendedName>
        <fullName evidence="4">PH domain-containing protein</fullName>
    </recommendedName>
</protein>
<feature type="compositionally biased region" description="Basic and acidic residues" evidence="1">
    <location>
        <begin position="254"/>
        <end position="279"/>
    </location>
</feature>